<sequence>MKIVWIHGAPAAGKLTVAKELKEKYGFKLLHNHLAVDLSLSIYDEFGAKDFHEFTDSIRRLTLQKAKEIGVEHVVMTWVVCSKLHQKEIQGYLDFFEQEKIDFYPVHLSPSKSELLLRVESEERKPTHKISCANQLSNYLEQCEYAPIKTSKTIKIDNTNVAPEHVAERIMSHIS</sequence>
<dbReference type="InterPro" id="IPR027417">
    <property type="entry name" value="P-loop_NTPase"/>
</dbReference>
<protein>
    <recommendedName>
        <fullName evidence="3">Shikimate kinase</fullName>
    </recommendedName>
</protein>
<dbReference type="OrthoDB" id="193997at2"/>
<dbReference type="EMBL" id="FUFT01000002">
    <property type="protein sequence ID" value="SJL83455.1"/>
    <property type="molecule type" value="Genomic_DNA"/>
</dbReference>
<keyword evidence="2" id="KW-1185">Reference proteome</keyword>
<dbReference type="RefSeq" id="WP_077313579.1">
    <property type="nucleotide sequence ID" value="NZ_AP024887.1"/>
</dbReference>
<evidence type="ECO:0008006" key="3">
    <source>
        <dbReference type="Google" id="ProtNLM"/>
    </source>
</evidence>
<gene>
    <name evidence="1" type="ORF">VPAL9027_01423</name>
</gene>
<accession>A0A1R4B3H5</accession>
<organism evidence="1 2">
    <name type="scientific">Vibrio palustris</name>
    <dbReference type="NCBI Taxonomy" id="1918946"/>
    <lineage>
        <taxon>Bacteria</taxon>
        <taxon>Pseudomonadati</taxon>
        <taxon>Pseudomonadota</taxon>
        <taxon>Gammaproteobacteria</taxon>
        <taxon>Vibrionales</taxon>
        <taxon>Vibrionaceae</taxon>
        <taxon>Vibrio</taxon>
    </lineage>
</organism>
<dbReference type="STRING" id="1918946.VPAL9027_01423"/>
<dbReference type="SUPFAM" id="SSF52540">
    <property type="entry name" value="P-loop containing nucleoside triphosphate hydrolases"/>
    <property type="match status" value="1"/>
</dbReference>
<dbReference type="Proteomes" id="UP000189475">
    <property type="component" value="Unassembled WGS sequence"/>
</dbReference>
<reference evidence="1 2" key="1">
    <citation type="submission" date="2017-02" db="EMBL/GenBank/DDBJ databases">
        <authorList>
            <person name="Peterson S.W."/>
        </authorList>
    </citation>
    <scope>NUCLEOTIDE SEQUENCE [LARGE SCALE GENOMIC DNA]</scope>
    <source>
        <strain evidence="1 2">CECT 9027</strain>
    </source>
</reference>
<dbReference type="Gene3D" id="3.40.50.300">
    <property type="entry name" value="P-loop containing nucleotide triphosphate hydrolases"/>
    <property type="match status" value="1"/>
</dbReference>
<proteinExistence type="predicted"/>
<name>A0A1R4B3H5_9VIBR</name>
<dbReference type="AlphaFoldDB" id="A0A1R4B3H5"/>
<evidence type="ECO:0000313" key="2">
    <source>
        <dbReference type="Proteomes" id="UP000189475"/>
    </source>
</evidence>
<evidence type="ECO:0000313" key="1">
    <source>
        <dbReference type="EMBL" id="SJL83455.1"/>
    </source>
</evidence>